<feature type="compositionally biased region" description="Basic and acidic residues" evidence="7">
    <location>
        <begin position="730"/>
        <end position="740"/>
    </location>
</feature>
<feature type="region of interest" description="Disordered" evidence="7">
    <location>
        <begin position="344"/>
        <end position="430"/>
    </location>
</feature>
<feature type="region of interest" description="Disordered" evidence="7">
    <location>
        <begin position="443"/>
        <end position="517"/>
    </location>
</feature>
<feature type="compositionally biased region" description="Low complexity" evidence="7">
    <location>
        <begin position="812"/>
        <end position="821"/>
    </location>
</feature>
<dbReference type="PANTHER" id="PTHR10825">
    <property type="entry name" value="RING FINGER DOMAIN-CONTAINING, POLYCOMB GROUP COMPONENT"/>
    <property type="match status" value="1"/>
</dbReference>
<dbReference type="GeneID" id="108564008"/>
<evidence type="ECO:0000313" key="9">
    <source>
        <dbReference type="Proteomes" id="UP000695000"/>
    </source>
</evidence>
<dbReference type="Pfam" id="PF13923">
    <property type="entry name" value="zf-C3HC4_2"/>
    <property type="match status" value="1"/>
</dbReference>
<feature type="compositionally biased region" description="Polar residues" evidence="7">
    <location>
        <begin position="672"/>
        <end position="684"/>
    </location>
</feature>
<evidence type="ECO:0000256" key="7">
    <source>
        <dbReference type="SAM" id="MobiDB-lite"/>
    </source>
</evidence>
<dbReference type="PROSITE" id="PS00518">
    <property type="entry name" value="ZF_RING_1"/>
    <property type="match status" value="1"/>
</dbReference>
<keyword evidence="3 6" id="KW-0863">Zinc-finger</keyword>
<feature type="compositionally biased region" description="Low complexity" evidence="7">
    <location>
        <begin position="498"/>
        <end position="510"/>
    </location>
</feature>
<proteinExistence type="predicted"/>
<feature type="compositionally biased region" description="Low complexity" evidence="7">
    <location>
        <begin position="869"/>
        <end position="887"/>
    </location>
</feature>
<feature type="region of interest" description="Disordered" evidence="7">
    <location>
        <begin position="658"/>
        <end position="684"/>
    </location>
</feature>
<dbReference type="InterPro" id="IPR032443">
    <property type="entry name" value="RAWUL"/>
</dbReference>
<organism evidence="9 10">
    <name type="scientific">Nicrophorus vespilloides</name>
    <name type="common">Boreal carrion beetle</name>
    <dbReference type="NCBI Taxonomy" id="110193"/>
    <lineage>
        <taxon>Eukaryota</taxon>
        <taxon>Metazoa</taxon>
        <taxon>Ecdysozoa</taxon>
        <taxon>Arthropoda</taxon>
        <taxon>Hexapoda</taxon>
        <taxon>Insecta</taxon>
        <taxon>Pterygota</taxon>
        <taxon>Neoptera</taxon>
        <taxon>Endopterygota</taxon>
        <taxon>Coleoptera</taxon>
        <taxon>Polyphaga</taxon>
        <taxon>Staphyliniformia</taxon>
        <taxon>Silphidae</taxon>
        <taxon>Nicrophorinae</taxon>
        <taxon>Nicrophorus</taxon>
    </lineage>
</organism>
<feature type="compositionally biased region" description="Pro residues" evidence="7">
    <location>
        <begin position="387"/>
        <end position="400"/>
    </location>
</feature>
<dbReference type="Pfam" id="PF16207">
    <property type="entry name" value="RAWUL"/>
    <property type="match status" value="1"/>
</dbReference>
<keyword evidence="2" id="KW-0479">Metal-binding</keyword>
<feature type="compositionally biased region" description="Polar residues" evidence="7">
    <location>
        <begin position="901"/>
        <end position="916"/>
    </location>
</feature>
<dbReference type="InterPro" id="IPR013083">
    <property type="entry name" value="Znf_RING/FYVE/PHD"/>
</dbReference>
<evidence type="ECO:0000256" key="2">
    <source>
        <dbReference type="ARBA" id="ARBA00022723"/>
    </source>
</evidence>
<dbReference type="Proteomes" id="UP000695000">
    <property type="component" value="Unplaced"/>
</dbReference>
<dbReference type="InterPro" id="IPR017907">
    <property type="entry name" value="Znf_RING_CS"/>
</dbReference>
<accession>A0ABM1MUW6</accession>
<gene>
    <name evidence="10" type="primary">LOC108564008</name>
</gene>
<feature type="compositionally biased region" description="Basic and acidic residues" evidence="7">
    <location>
        <begin position="270"/>
        <end position="289"/>
    </location>
</feature>
<evidence type="ECO:0000256" key="1">
    <source>
        <dbReference type="ARBA" id="ARBA00004123"/>
    </source>
</evidence>
<keyword evidence="5" id="KW-0539">Nucleus</keyword>
<dbReference type="SMART" id="SM00184">
    <property type="entry name" value="RING"/>
    <property type="match status" value="1"/>
</dbReference>
<evidence type="ECO:0000256" key="4">
    <source>
        <dbReference type="ARBA" id="ARBA00022833"/>
    </source>
</evidence>
<feature type="compositionally biased region" description="Basic residues" evidence="7">
    <location>
        <begin position="472"/>
        <end position="486"/>
    </location>
</feature>
<feature type="region of interest" description="Disordered" evidence="7">
    <location>
        <begin position="722"/>
        <end position="746"/>
    </location>
</feature>
<evidence type="ECO:0000256" key="6">
    <source>
        <dbReference type="PROSITE-ProRule" id="PRU00175"/>
    </source>
</evidence>
<evidence type="ECO:0000256" key="5">
    <source>
        <dbReference type="ARBA" id="ARBA00023242"/>
    </source>
</evidence>
<protein>
    <submittedName>
        <fullName evidence="10">Polycomb group protein Psc-like isoform X1</fullName>
    </submittedName>
</protein>
<evidence type="ECO:0000256" key="3">
    <source>
        <dbReference type="ARBA" id="ARBA00022771"/>
    </source>
</evidence>
<keyword evidence="9" id="KW-1185">Reference proteome</keyword>
<evidence type="ECO:0000313" key="10">
    <source>
        <dbReference type="RefSeq" id="XP_017778366.1"/>
    </source>
</evidence>
<feature type="domain" description="RING-type" evidence="8">
    <location>
        <begin position="25"/>
        <end position="64"/>
    </location>
</feature>
<sequence length="1015" mass="113338">MEETPKTGGKHQKVKLNEINSYLTCQICKGYLIDATTISECLHSFCRSCIIKFLQDKSHCPVCEVIINKAKPNLKLDKALQDIVYKLVPELFLKEMHRRQTFYAEHPDLAARVNPEQRGEDTERTIFNPRDSFSLCIEYTSDDSTPGAILVPADIRMTAEAKNNLQKEAESPMRRFLQCPGMFRVDILKKWVHNKYNVDTKKFHIDILYKRVPLPDHYTLIDIAYIYSWKRNEPMKFFFRITDINLAKDRFDYLEPASERQPTPTPTPPPKEEIKPSQKPESKKESDKIVVETEKIKEPLKNGNKIKTPVFTNITLNRSNNVEIITKIQKVSNKNGQPIGLNIIKQTVKKPKAPSSAKKQSKCDNKTSNNKKQEVKSEPPKVTAVEPSPPKTTTPLPPSPTLTAATTPSEPQKEPVKTTMELDDEKERFLKSIELTSRSVLQTIAQTQKSEPAPHLKRKLSSSPRGGSDKPKKPKVERKTPAKKTKAASSPKSEKKPAQSTTASATTTATVPSENLKSLLNTCKIPSSLSITCVNGDKEMQVKPNVNVVNHIEILKLPDPKMEIDEDKQKLELEKVGTTMQPAKMDEVKKEPDTKSSELSITITIENPNDKALDSKPIGVHPNLPMILPPTGSSHSTTPRGLPTFQKMFEDTIKKPEFAQKIQKCPNKNKKGSPSESTNTNNKRNILEIASKLIKKTKLEQEQKDANANDSSKAIIPILNTQKTLMKPKKSPEAPKHEPAHTLNNLHSTSLGLNYSISVSQLSDDVKKLSSPTNVPKVPSPRPAISPNIKVPLSIQSPKYPLPYTPQPAHKSSFPTSSSSPVLPGALLKPTITTSPKSQLPSPKLPHLPSPKLPSPRIPCPKIHSPRTSSPKLHSPRTSSSSSSPRLHSPKVHSPKLHSSPKVSSLRPSTASPDSKLQSEKKPPPPALDPNQLQEKYNLQNLAQLTANLNFNMAHQNSMAFQQAMILNQLELHNRQQMHNRHQNLFSMGLQYEKYLASLNAANGQNKLLNNIKEN</sequence>
<evidence type="ECO:0000259" key="8">
    <source>
        <dbReference type="PROSITE" id="PS50089"/>
    </source>
</evidence>
<dbReference type="SUPFAM" id="SSF57850">
    <property type="entry name" value="RING/U-box"/>
    <property type="match status" value="1"/>
</dbReference>
<feature type="compositionally biased region" description="Low complexity" evidence="7">
    <location>
        <begin position="401"/>
        <end position="410"/>
    </location>
</feature>
<keyword evidence="4" id="KW-0862">Zinc</keyword>
<dbReference type="PANTHER" id="PTHR10825:SF29">
    <property type="entry name" value="POLYCOMB GROUP RING FINGER PROTEIN 1"/>
    <property type="match status" value="1"/>
</dbReference>
<name>A0ABM1MUW6_NICVS</name>
<feature type="region of interest" description="Disordered" evidence="7">
    <location>
        <begin position="767"/>
        <end position="932"/>
    </location>
</feature>
<feature type="region of interest" description="Disordered" evidence="7">
    <location>
        <begin position="255"/>
        <end position="289"/>
    </location>
</feature>
<reference evidence="10" key="1">
    <citation type="submission" date="2025-08" db="UniProtKB">
        <authorList>
            <consortium name="RefSeq"/>
        </authorList>
    </citation>
    <scope>IDENTIFICATION</scope>
    <source>
        <tissue evidence="10">Whole Larva</tissue>
    </source>
</reference>
<dbReference type="PROSITE" id="PS50089">
    <property type="entry name" value="ZF_RING_2"/>
    <property type="match status" value="1"/>
</dbReference>
<feature type="compositionally biased region" description="Pro residues" evidence="7">
    <location>
        <begin position="843"/>
        <end position="859"/>
    </location>
</feature>
<feature type="compositionally biased region" description="Basic and acidic residues" evidence="7">
    <location>
        <begin position="361"/>
        <end position="379"/>
    </location>
</feature>
<dbReference type="RefSeq" id="XP_017778366.1">
    <property type="nucleotide sequence ID" value="XM_017922877.1"/>
</dbReference>
<dbReference type="Gene3D" id="3.10.20.90">
    <property type="entry name" value="Phosphatidylinositol 3-kinase Catalytic Subunit, Chain A, domain 1"/>
    <property type="match status" value="1"/>
</dbReference>
<dbReference type="Gene3D" id="3.30.40.10">
    <property type="entry name" value="Zinc/RING finger domain, C3HC4 (zinc finger)"/>
    <property type="match status" value="1"/>
</dbReference>
<comment type="subcellular location">
    <subcellularLocation>
        <location evidence="1">Nucleus</location>
    </subcellularLocation>
</comment>
<dbReference type="InterPro" id="IPR001841">
    <property type="entry name" value="Znf_RING"/>
</dbReference>